<keyword evidence="2" id="KW-1185">Reference proteome</keyword>
<evidence type="ECO:0000313" key="2">
    <source>
        <dbReference type="Proteomes" id="UP001162992"/>
    </source>
</evidence>
<evidence type="ECO:0000313" key="1">
    <source>
        <dbReference type="EMBL" id="KAJ7571484.1"/>
    </source>
</evidence>
<comment type="caution">
    <text evidence="1">The sequence shown here is derived from an EMBL/GenBank/DDBJ whole genome shotgun (WGS) entry which is preliminary data.</text>
</comment>
<organism evidence="1 2">
    <name type="scientific">Diphasiastrum complanatum</name>
    <name type="common">Issler's clubmoss</name>
    <name type="synonym">Lycopodium complanatum</name>
    <dbReference type="NCBI Taxonomy" id="34168"/>
    <lineage>
        <taxon>Eukaryota</taxon>
        <taxon>Viridiplantae</taxon>
        <taxon>Streptophyta</taxon>
        <taxon>Embryophyta</taxon>
        <taxon>Tracheophyta</taxon>
        <taxon>Lycopodiopsida</taxon>
        <taxon>Lycopodiales</taxon>
        <taxon>Lycopodiaceae</taxon>
        <taxon>Lycopodioideae</taxon>
        <taxon>Diphasiastrum</taxon>
    </lineage>
</organism>
<proteinExistence type="predicted"/>
<sequence length="563" mass="60611">MPRPGPRPYECIRRAWHTDAHQPLRGKLTQEILRVVTDLHKPETRHKKEWQVKLPTVVLRAEEILYSKAKSEADYMDVKTLRDRLEDAVDTMIRRTDAPKDGPYMEPCVEAALSLGCVPKSFPRGQRAGTRHSFGNTKRAGSSLSAASGSSSGVSPSQNQSNFPMPATQDHCTQDAEIFSKASLACLPAKSLLPSPVAELPMRGAVNPSLVNLARCSEPRSFLHTGHLNSAPVNSGFAVSIQQEHCPNKVNFQAGATATPDSEVIADLPVPNVAKLFAGYPFVRPSTRTSAEPASMPLNASLHGNSLHGSHPFQTPVVSEGVKSFTGGVHFPTPIFADMVRHIQAPVAHLGEGARSAALASYSSSHVSQFANLGRMQPTHEDSAISVMRGLLSEPKAAVSLTRGGSPAEQSTAASTAELDDLQLRLAPPGKFLSSSSRSQGFTSSGSCITHLPAQQAEDANRFLKSSLEGSPDVQMHNACSSNFHLVVPMNVGVASSNMTLDSHLGRNHLNEKCASFNANTMNIPATKRQRLYTQTSSMNARDSGFSEESCDLQIGLNLKMQR</sequence>
<gene>
    <name evidence="1" type="ORF">O6H91_01G164700</name>
</gene>
<accession>A0ACC2EY56</accession>
<name>A0ACC2EY56_DIPCM</name>
<reference evidence="2" key="1">
    <citation type="journal article" date="2024" name="Proc. Natl. Acad. Sci. U.S.A.">
        <title>Extraordinary preservation of gene collinearity over three hundred million years revealed in homosporous lycophytes.</title>
        <authorList>
            <person name="Li C."/>
            <person name="Wickell D."/>
            <person name="Kuo L.Y."/>
            <person name="Chen X."/>
            <person name="Nie B."/>
            <person name="Liao X."/>
            <person name="Peng D."/>
            <person name="Ji J."/>
            <person name="Jenkins J."/>
            <person name="Williams M."/>
            <person name="Shu S."/>
            <person name="Plott C."/>
            <person name="Barry K."/>
            <person name="Rajasekar S."/>
            <person name="Grimwood J."/>
            <person name="Han X."/>
            <person name="Sun S."/>
            <person name="Hou Z."/>
            <person name="He W."/>
            <person name="Dai G."/>
            <person name="Sun C."/>
            <person name="Schmutz J."/>
            <person name="Leebens-Mack J.H."/>
            <person name="Li F.W."/>
            <person name="Wang L."/>
        </authorList>
    </citation>
    <scope>NUCLEOTIDE SEQUENCE [LARGE SCALE GENOMIC DNA]</scope>
    <source>
        <strain evidence="2">cv. PW_Plant_1</strain>
    </source>
</reference>
<protein>
    <submittedName>
        <fullName evidence="1">Uncharacterized protein</fullName>
    </submittedName>
</protein>
<dbReference type="EMBL" id="CM055092">
    <property type="protein sequence ID" value="KAJ7571484.1"/>
    <property type="molecule type" value="Genomic_DNA"/>
</dbReference>
<dbReference type="Proteomes" id="UP001162992">
    <property type="component" value="Chromosome 1"/>
</dbReference>